<keyword evidence="1" id="KW-0472">Membrane</keyword>
<proteinExistence type="predicted"/>
<dbReference type="Proteomes" id="UP000663570">
    <property type="component" value="Chromosome"/>
</dbReference>
<protein>
    <recommendedName>
        <fullName evidence="4">PAP2 superfamily protein</fullName>
    </recommendedName>
</protein>
<name>A0ABX7M984_9RHOO</name>
<dbReference type="RefSeq" id="WP_206254903.1">
    <property type="nucleotide sequence ID" value="NZ_CP071060.1"/>
</dbReference>
<organism evidence="2 3">
    <name type="scientific">Niveibacterium microcysteis</name>
    <dbReference type="NCBI Taxonomy" id="2811415"/>
    <lineage>
        <taxon>Bacteria</taxon>
        <taxon>Pseudomonadati</taxon>
        <taxon>Pseudomonadota</taxon>
        <taxon>Betaproteobacteria</taxon>
        <taxon>Rhodocyclales</taxon>
        <taxon>Rhodocyclaceae</taxon>
        <taxon>Niveibacterium</taxon>
    </lineage>
</organism>
<evidence type="ECO:0000313" key="3">
    <source>
        <dbReference type="Proteomes" id="UP000663570"/>
    </source>
</evidence>
<dbReference type="EMBL" id="CP071060">
    <property type="protein sequence ID" value="QSI77461.1"/>
    <property type="molecule type" value="Genomic_DNA"/>
</dbReference>
<feature type="transmembrane region" description="Helical" evidence="1">
    <location>
        <begin position="38"/>
        <end position="58"/>
    </location>
</feature>
<accession>A0ABX7M984</accession>
<feature type="transmembrane region" description="Helical" evidence="1">
    <location>
        <begin position="96"/>
        <end position="113"/>
    </location>
</feature>
<reference evidence="2 3" key="1">
    <citation type="submission" date="2021-02" db="EMBL/GenBank/DDBJ databases">
        <title>Niveibacterium changnyeongensis HC41.</title>
        <authorList>
            <person name="Kang M."/>
        </authorList>
    </citation>
    <scope>NUCLEOTIDE SEQUENCE [LARGE SCALE GENOMIC DNA]</scope>
    <source>
        <strain evidence="2 3">HC41</strain>
    </source>
</reference>
<feature type="transmembrane region" description="Helical" evidence="1">
    <location>
        <begin position="70"/>
        <end position="89"/>
    </location>
</feature>
<keyword evidence="3" id="KW-1185">Reference proteome</keyword>
<evidence type="ECO:0000256" key="1">
    <source>
        <dbReference type="SAM" id="Phobius"/>
    </source>
</evidence>
<keyword evidence="1" id="KW-1133">Transmembrane helix</keyword>
<evidence type="ECO:0008006" key="4">
    <source>
        <dbReference type="Google" id="ProtNLM"/>
    </source>
</evidence>
<evidence type="ECO:0000313" key="2">
    <source>
        <dbReference type="EMBL" id="QSI77461.1"/>
    </source>
</evidence>
<feature type="transmembrane region" description="Helical" evidence="1">
    <location>
        <begin position="13"/>
        <end position="31"/>
    </location>
</feature>
<gene>
    <name evidence="2" type="ORF">JY500_02050</name>
</gene>
<feature type="transmembrane region" description="Helical" evidence="1">
    <location>
        <begin position="119"/>
        <end position="138"/>
    </location>
</feature>
<sequence>MPDYETLDAIADAYTPLLGGLWLILALSPLAQRQWRLAGMRIGFGLATLVVCYSLMFADKALGLWPAVGLDYSTHSAVAIAAVAILCTLLPRGRPVWLASLLAYFALMLYQRYHSVADILSTSAIVAPPIVWLCVRFAGKVAPQRSTRAQQT</sequence>
<keyword evidence="1" id="KW-0812">Transmembrane</keyword>